<evidence type="ECO:0000313" key="12">
    <source>
        <dbReference type="EMBL" id="RSH85162.1"/>
    </source>
</evidence>
<feature type="transmembrane region" description="Helical" evidence="9">
    <location>
        <begin position="151"/>
        <end position="172"/>
    </location>
</feature>
<evidence type="ECO:0000259" key="10">
    <source>
        <dbReference type="PROSITE" id="PS50893"/>
    </source>
</evidence>
<feature type="transmembrane region" description="Helical" evidence="9">
    <location>
        <begin position="570"/>
        <end position="598"/>
    </location>
</feature>
<dbReference type="GO" id="GO:0140359">
    <property type="term" value="F:ABC-type transporter activity"/>
    <property type="evidence" value="ECO:0007669"/>
    <property type="project" value="InterPro"/>
</dbReference>
<feature type="transmembrane region" description="Helical" evidence="9">
    <location>
        <begin position="20"/>
        <end position="42"/>
    </location>
</feature>
<feature type="region of interest" description="Disordered" evidence="8">
    <location>
        <begin position="645"/>
        <end position="678"/>
    </location>
</feature>
<evidence type="ECO:0000256" key="9">
    <source>
        <dbReference type="SAM" id="Phobius"/>
    </source>
</evidence>
<dbReference type="InterPro" id="IPR017871">
    <property type="entry name" value="ABC_transporter-like_CS"/>
</dbReference>
<dbReference type="CDD" id="cd03250">
    <property type="entry name" value="ABCC_MRP_domain1"/>
    <property type="match status" value="1"/>
</dbReference>
<keyword evidence="3 9" id="KW-0812">Transmembrane</keyword>
<feature type="domain" description="ABC transmembrane type-1" evidence="11">
    <location>
        <begin position="1080"/>
        <end position="1314"/>
    </location>
</feature>
<dbReference type="SMART" id="SM00382">
    <property type="entry name" value="AAA"/>
    <property type="match status" value="2"/>
</dbReference>
<evidence type="ECO:0000256" key="7">
    <source>
        <dbReference type="ARBA" id="ARBA00023136"/>
    </source>
</evidence>
<protein>
    <recommendedName>
        <fullName evidence="14">ATP-binding cassette transporter</fullName>
    </recommendedName>
</protein>
<dbReference type="InterPro" id="IPR003439">
    <property type="entry name" value="ABC_transporter-like_ATP-bd"/>
</dbReference>
<organism evidence="12 13">
    <name type="scientific">Saitozyma podzolica</name>
    <dbReference type="NCBI Taxonomy" id="1890683"/>
    <lineage>
        <taxon>Eukaryota</taxon>
        <taxon>Fungi</taxon>
        <taxon>Dikarya</taxon>
        <taxon>Basidiomycota</taxon>
        <taxon>Agaricomycotina</taxon>
        <taxon>Tremellomycetes</taxon>
        <taxon>Tremellales</taxon>
        <taxon>Trimorphomycetaceae</taxon>
        <taxon>Saitozyma</taxon>
    </lineage>
</organism>
<feature type="region of interest" description="Disordered" evidence="8">
    <location>
        <begin position="384"/>
        <end position="433"/>
    </location>
</feature>
<feature type="transmembrane region" description="Helical" evidence="9">
    <location>
        <begin position="543"/>
        <end position="563"/>
    </location>
</feature>
<dbReference type="SUPFAM" id="SSF90123">
    <property type="entry name" value="ABC transporter transmembrane region"/>
    <property type="match status" value="2"/>
</dbReference>
<dbReference type="InterPro" id="IPR011527">
    <property type="entry name" value="ABC1_TM_dom"/>
</dbReference>
<comment type="subcellular location">
    <subcellularLocation>
        <location evidence="1">Membrane</location>
    </subcellularLocation>
</comment>
<feature type="region of interest" description="Disordered" evidence="8">
    <location>
        <begin position="1645"/>
        <end position="1666"/>
    </location>
</feature>
<sequence>MMLADDTGSLEPISLSLLRTLRTILPLAILVTQGVVSLPVFAPVRSVTRSAISDLVPLRTQVPPEPPTRVELDQARSRSIKVWRQMTLALLAMVELGVWTGITGSEFLRALSGEVRATDVVLSAGMVLVWLYLLARPLLRPPNTPPWPTTLVYALLWTLSVVHLCVAFYVRASLGRFPPWATPVWFSLETGNILVTSILLLVIGGLPLASPYVLVRLPTIAPDDLVTVSSWLTFTWVNPFISLGSSKELEPEDLPSLSLTMQTAIVFDRFRQIAGSTLLRRILLANKLDLALDAGLTLISVVFNYAGPFFLRRILDGLTDRSPEAMSRAYVYAVMAFLASVFKALSDLLHLWHGRRAAVRIKAELIAAVYDKALKRKDASGVITKEEEKKEEQVPDGKSKDKAAGQKDKAGGKKDDKAKTKPEEKKTNADSGKVVNLMSGDTNRISNTVSGAYYIYGSPFEIIVASIFLYNILGWSAFAGIIVLAVAVPLNSFLSKRSVKITQELFKARDKRISVMNELIPAIQFIKASPIRPALINSLWFSMLWNLVPISVTLISFFCYIVIAQRELTVSVAFTAISLFNMLQMPLNVIPTFIVIILQAHVSVKRIEDFLNEDEVPDWVSSLKRNEGTSTGKAKIGFENASFRWNSGKQSESPASGNGTSAPNANVEPSSSTSSGDITATEPAEAYFRLSDLNVDFPIGKLTVITGPTGSGKTAILTALLGEMELLEGKSHLPKHTTMVNDQGLRNSVAYAAQTPWLQQKSIKDNILFGERYDEARYEATIEACALVPDFDMLEDGDATEIGQKGISLSGGQKARVALARAVYSFTQHILLDDPLAAVDSHTAKHLTDKCLNGPILKGRTVILVSHHLELLLPSAHYIVRLLDGRVDAQGRPAELRQSGELDGLVALEEAEIKHEEAITASEAVDGEAEAVDGEGEGDGDKKKAKKERGPAKKFVQDEERPVGNVKWETYKLYIKAATYVTWGCSAVVLVSTQIATNGERFWLKIWGEAYLTSLQPLVAFARPLLNLHATDYHHVDLHQQFMHHVPANMTQMALATTDATLNAFTLPRLPSAHTHPGFYLSIYAAIVIGEAVLGVFSNAIGNWGQYRAAVNIHDRLLDTVMRGTIRFFNVTPTGRIINRFSRDIETIDSSLNNGLRTVIVYIASLLAAVAVVTAIVPWFLVPAALISYAYYRYSVLYLRVGRSLRRLEATLRSPIYSGFAELLDGVITVRAFSVEKRFMSLLCEQVDKTHSAFYYYWLLVRFDVLGAFSVAFTTLLALSGAVKPGSAGMAILSAQSFVSACYWVSRFWGQLEMDFNAVERVQEYLLIPQEPPAIIPDRRPPAYWPSADPDHKQGFLSVRDLEIKYAPDLPTVFQGSFEVDAGEKIGLIGRTGSGKSTLAMSLLRFADPATGKIVLDGIDITSIGVDDLRSRITYIPQDAVLFSGTVRTNLDPFDEHSDEELLDALSRVNLGPSETPQPSRAPSRVPSSRRLAAVAAEDAASGLDTPSTAASTTGGGKVMITLATEVSAGGSNFSQGQRQLIAMARALLRRSNLIVMDEATASVDFATDEAIQKAIRTEFKSSTLLTIAHRLSSVIDYDRLLVLSDGHVVEFDTPINLLRRDDSFFKSLCEKSGRYRELYRAAERKEQADAGADADADRDEVKAKA</sequence>
<dbReference type="CDD" id="cd18604">
    <property type="entry name" value="ABC_6TM_VMR1_D2_like"/>
    <property type="match status" value="1"/>
</dbReference>
<proteinExistence type="predicted"/>
<feature type="domain" description="ABC transporter" evidence="10">
    <location>
        <begin position="673"/>
        <end position="909"/>
    </location>
</feature>
<evidence type="ECO:0000256" key="8">
    <source>
        <dbReference type="SAM" id="MobiDB-lite"/>
    </source>
</evidence>
<evidence type="ECO:0000256" key="2">
    <source>
        <dbReference type="ARBA" id="ARBA00022448"/>
    </source>
</evidence>
<dbReference type="Pfam" id="PF00005">
    <property type="entry name" value="ABC_tran"/>
    <property type="match status" value="2"/>
</dbReference>
<dbReference type="PROSITE" id="PS00211">
    <property type="entry name" value="ABC_TRANSPORTER_1"/>
    <property type="match status" value="2"/>
</dbReference>
<evidence type="ECO:0000256" key="6">
    <source>
        <dbReference type="ARBA" id="ARBA00022989"/>
    </source>
</evidence>
<dbReference type="SUPFAM" id="SSF52540">
    <property type="entry name" value="P-loop containing nucleoside triphosphate hydrolases"/>
    <property type="match status" value="2"/>
</dbReference>
<evidence type="ECO:0000259" key="11">
    <source>
        <dbReference type="PROSITE" id="PS50929"/>
    </source>
</evidence>
<dbReference type="EMBL" id="RSCD01000021">
    <property type="protein sequence ID" value="RSH85162.1"/>
    <property type="molecule type" value="Genomic_DNA"/>
</dbReference>
<feature type="transmembrane region" description="Helical" evidence="9">
    <location>
        <begin position="515"/>
        <end position="531"/>
    </location>
</feature>
<keyword evidence="4" id="KW-0547">Nucleotide-binding</keyword>
<dbReference type="InterPro" id="IPR036640">
    <property type="entry name" value="ABC1_TM_sf"/>
</dbReference>
<feature type="transmembrane region" description="Helical" evidence="9">
    <location>
        <begin position="1159"/>
        <end position="1192"/>
    </location>
</feature>
<keyword evidence="7 9" id="KW-0472">Membrane</keyword>
<dbReference type="GO" id="GO:0016887">
    <property type="term" value="F:ATP hydrolysis activity"/>
    <property type="evidence" value="ECO:0007669"/>
    <property type="project" value="InterPro"/>
</dbReference>
<evidence type="ECO:0000256" key="4">
    <source>
        <dbReference type="ARBA" id="ARBA00022741"/>
    </source>
</evidence>
<keyword evidence="5" id="KW-0067">ATP-binding</keyword>
<feature type="transmembrane region" description="Helical" evidence="9">
    <location>
        <begin position="120"/>
        <end position="139"/>
    </location>
</feature>
<keyword evidence="13" id="KW-1185">Reference proteome</keyword>
<feature type="compositionally biased region" description="Basic and acidic residues" evidence="8">
    <location>
        <begin position="384"/>
        <end position="428"/>
    </location>
</feature>
<dbReference type="Gene3D" id="3.40.50.300">
    <property type="entry name" value="P-loop containing nucleotide triphosphate hydrolases"/>
    <property type="match status" value="2"/>
</dbReference>
<dbReference type="OrthoDB" id="6500128at2759"/>
<dbReference type="Gene3D" id="1.20.1560.10">
    <property type="entry name" value="ABC transporter type 1, transmembrane domain"/>
    <property type="match status" value="2"/>
</dbReference>
<evidence type="ECO:0000256" key="1">
    <source>
        <dbReference type="ARBA" id="ARBA00004370"/>
    </source>
</evidence>
<feature type="domain" description="ABC transmembrane type-1" evidence="11">
    <location>
        <begin position="296"/>
        <end position="599"/>
    </location>
</feature>
<evidence type="ECO:0000256" key="5">
    <source>
        <dbReference type="ARBA" id="ARBA00022840"/>
    </source>
</evidence>
<dbReference type="FunFam" id="3.40.50.300:FF:003757">
    <property type="entry name" value="Chromosome 1, whole genome shotgun sequence"/>
    <property type="match status" value="1"/>
</dbReference>
<keyword evidence="6 9" id="KW-1133">Transmembrane helix</keyword>
<dbReference type="CDD" id="cd18596">
    <property type="entry name" value="ABC_6TM_VMR1_D1_like"/>
    <property type="match status" value="1"/>
</dbReference>
<dbReference type="STRING" id="1890683.A0A427Y244"/>
<dbReference type="InterPro" id="IPR003593">
    <property type="entry name" value="AAA+_ATPase"/>
</dbReference>
<feature type="transmembrane region" description="Helical" evidence="9">
    <location>
        <begin position="330"/>
        <end position="352"/>
    </location>
</feature>
<dbReference type="GO" id="GO:0016020">
    <property type="term" value="C:membrane"/>
    <property type="evidence" value="ECO:0007669"/>
    <property type="project" value="UniProtKB-SubCell"/>
</dbReference>
<feature type="compositionally biased region" description="Basic and acidic residues" evidence="8">
    <location>
        <begin position="948"/>
        <end position="958"/>
    </location>
</feature>
<feature type="transmembrane region" description="Helical" evidence="9">
    <location>
        <begin position="290"/>
        <end position="310"/>
    </location>
</feature>
<evidence type="ECO:0000313" key="13">
    <source>
        <dbReference type="Proteomes" id="UP000279259"/>
    </source>
</evidence>
<accession>A0A427Y244</accession>
<reference evidence="12 13" key="1">
    <citation type="submission" date="2018-11" db="EMBL/GenBank/DDBJ databases">
        <title>Genome sequence of Saitozyma podzolica DSM 27192.</title>
        <authorList>
            <person name="Aliyu H."/>
            <person name="Gorte O."/>
            <person name="Ochsenreither K."/>
        </authorList>
    </citation>
    <scope>NUCLEOTIDE SEQUENCE [LARGE SCALE GENOMIC DNA]</scope>
    <source>
        <strain evidence="12 13">DSM 27192</strain>
    </source>
</reference>
<comment type="caution">
    <text evidence="12">The sequence shown here is derived from an EMBL/GenBank/DDBJ whole genome shotgun (WGS) entry which is preliminary data.</text>
</comment>
<feature type="transmembrane region" description="Helical" evidence="9">
    <location>
        <begin position="1078"/>
        <end position="1098"/>
    </location>
</feature>
<dbReference type="PANTHER" id="PTHR24223:SF415">
    <property type="entry name" value="FI20190P1"/>
    <property type="match status" value="1"/>
</dbReference>
<dbReference type="Proteomes" id="UP000279259">
    <property type="component" value="Unassembled WGS sequence"/>
</dbReference>
<feature type="domain" description="ABC transporter" evidence="10">
    <location>
        <begin position="1357"/>
        <end position="1631"/>
    </location>
</feature>
<dbReference type="PANTHER" id="PTHR24223">
    <property type="entry name" value="ATP-BINDING CASSETTE SUB-FAMILY C"/>
    <property type="match status" value="1"/>
</dbReference>
<dbReference type="CDD" id="cd03244">
    <property type="entry name" value="ABCC_MRP_domain2"/>
    <property type="match status" value="1"/>
</dbReference>
<feature type="compositionally biased region" description="Acidic residues" evidence="8">
    <location>
        <begin position="925"/>
        <end position="938"/>
    </location>
</feature>
<dbReference type="GO" id="GO:0005524">
    <property type="term" value="F:ATP binding"/>
    <property type="evidence" value="ECO:0007669"/>
    <property type="project" value="UniProtKB-KW"/>
</dbReference>
<feature type="transmembrane region" description="Helical" evidence="9">
    <location>
        <begin position="453"/>
        <end position="470"/>
    </location>
</feature>
<evidence type="ECO:0000256" key="3">
    <source>
        <dbReference type="ARBA" id="ARBA00022692"/>
    </source>
</evidence>
<dbReference type="PROSITE" id="PS50893">
    <property type="entry name" value="ABC_TRANSPORTER_2"/>
    <property type="match status" value="2"/>
</dbReference>
<name>A0A427Y244_9TREE</name>
<keyword evidence="2" id="KW-0813">Transport</keyword>
<dbReference type="Pfam" id="PF00664">
    <property type="entry name" value="ABC_membrane"/>
    <property type="match status" value="2"/>
</dbReference>
<gene>
    <name evidence="12" type="ORF">EHS25_004969</name>
</gene>
<dbReference type="InterPro" id="IPR027417">
    <property type="entry name" value="P-loop_NTPase"/>
</dbReference>
<feature type="region of interest" description="Disordered" evidence="8">
    <location>
        <begin position="924"/>
        <end position="958"/>
    </location>
</feature>
<feature type="transmembrane region" description="Helical" evidence="9">
    <location>
        <begin position="476"/>
        <end position="494"/>
    </location>
</feature>
<evidence type="ECO:0008006" key="14">
    <source>
        <dbReference type="Google" id="ProtNLM"/>
    </source>
</evidence>
<dbReference type="InterPro" id="IPR050173">
    <property type="entry name" value="ABC_transporter_C-like"/>
</dbReference>
<feature type="transmembrane region" description="Helical" evidence="9">
    <location>
        <begin position="192"/>
        <end position="215"/>
    </location>
</feature>
<dbReference type="PROSITE" id="PS50929">
    <property type="entry name" value="ABC_TM1F"/>
    <property type="match status" value="2"/>
</dbReference>
<feature type="transmembrane region" description="Helical" evidence="9">
    <location>
        <begin position="86"/>
        <end position="108"/>
    </location>
</feature>